<reference evidence="2 3" key="1">
    <citation type="submission" date="2022-12" db="EMBL/GenBank/DDBJ databases">
        <title>Chromosome-level genome assembly of true bugs.</title>
        <authorList>
            <person name="Ma L."/>
            <person name="Li H."/>
        </authorList>
    </citation>
    <scope>NUCLEOTIDE SEQUENCE [LARGE SCALE GENOMIC DNA]</scope>
    <source>
        <strain evidence="2">Lab_2022b</strain>
    </source>
</reference>
<organism evidence="2 3">
    <name type="scientific">Rhynocoris fuscipes</name>
    <dbReference type="NCBI Taxonomy" id="488301"/>
    <lineage>
        <taxon>Eukaryota</taxon>
        <taxon>Metazoa</taxon>
        <taxon>Ecdysozoa</taxon>
        <taxon>Arthropoda</taxon>
        <taxon>Hexapoda</taxon>
        <taxon>Insecta</taxon>
        <taxon>Pterygota</taxon>
        <taxon>Neoptera</taxon>
        <taxon>Paraneoptera</taxon>
        <taxon>Hemiptera</taxon>
        <taxon>Heteroptera</taxon>
        <taxon>Panheteroptera</taxon>
        <taxon>Cimicomorpha</taxon>
        <taxon>Reduviidae</taxon>
        <taxon>Harpactorinae</taxon>
        <taxon>Harpactorini</taxon>
        <taxon>Rhynocoris</taxon>
    </lineage>
</organism>
<sequence length="104" mass="11079">MSESKTSTVRVAAPSLHEVTATTGSNNRSPFAIQELLGLGADSHHHHHHTASSLHTQAMFTASRMAYFNAQAAVAAATAFLPQPQPPLHHHSPPPGQSSFKLPQ</sequence>
<protein>
    <submittedName>
        <fullName evidence="2">Uncharacterized protein</fullName>
    </submittedName>
</protein>
<keyword evidence="3" id="KW-1185">Reference proteome</keyword>
<name>A0AAW1DLP2_9HEMI</name>
<evidence type="ECO:0000256" key="1">
    <source>
        <dbReference type="SAM" id="MobiDB-lite"/>
    </source>
</evidence>
<dbReference type="EMBL" id="JAPXFL010000001">
    <property type="protein sequence ID" value="KAK9511926.1"/>
    <property type="molecule type" value="Genomic_DNA"/>
</dbReference>
<feature type="region of interest" description="Disordered" evidence="1">
    <location>
        <begin position="81"/>
        <end position="104"/>
    </location>
</feature>
<dbReference type="AlphaFoldDB" id="A0AAW1DLP2"/>
<evidence type="ECO:0000313" key="3">
    <source>
        <dbReference type="Proteomes" id="UP001461498"/>
    </source>
</evidence>
<accession>A0AAW1DLP2</accession>
<gene>
    <name evidence="2" type="ORF">O3M35_000486</name>
</gene>
<comment type="caution">
    <text evidence="2">The sequence shown here is derived from an EMBL/GenBank/DDBJ whole genome shotgun (WGS) entry which is preliminary data.</text>
</comment>
<dbReference type="Proteomes" id="UP001461498">
    <property type="component" value="Unassembled WGS sequence"/>
</dbReference>
<proteinExistence type="predicted"/>
<evidence type="ECO:0000313" key="2">
    <source>
        <dbReference type="EMBL" id="KAK9511926.1"/>
    </source>
</evidence>